<evidence type="ECO:0000313" key="1">
    <source>
        <dbReference type="EMBL" id="AJO23687.1"/>
    </source>
</evidence>
<proteinExistence type="predicted"/>
<dbReference type="AlphaFoldDB" id="A0AAN0T6E4"/>
<gene>
    <name evidence="1" type="ORF">SB48_HM08orf04621</name>
</gene>
<organism evidence="1 2">
    <name type="scientific">Heyndrickxia coagulans</name>
    <name type="common">Weizmannia coagulans</name>
    <dbReference type="NCBI Taxonomy" id="1398"/>
    <lineage>
        <taxon>Bacteria</taxon>
        <taxon>Bacillati</taxon>
        <taxon>Bacillota</taxon>
        <taxon>Bacilli</taxon>
        <taxon>Bacillales</taxon>
        <taxon>Bacillaceae</taxon>
        <taxon>Heyndrickxia</taxon>
    </lineage>
</organism>
<sequence>MISPPLFVLTQTGRKSFKSLQEISPDDPYILKKQLFQ</sequence>
<accession>A0AAN0T6E4</accession>
<dbReference type="Proteomes" id="UP000032024">
    <property type="component" value="Chromosome"/>
</dbReference>
<evidence type="ECO:0000313" key="2">
    <source>
        <dbReference type="Proteomes" id="UP000032024"/>
    </source>
</evidence>
<dbReference type="EMBL" id="CP010525">
    <property type="protein sequence ID" value="AJO23687.1"/>
    <property type="molecule type" value="Genomic_DNA"/>
</dbReference>
<keyword evidence="2" id="KW-1185">Reference proteome</keyword>
<reference evidence="2" key="1">
    <citation type="submission" date="2015-01" db="EMBL/GenBank/DDBJ databases">
        <title>Comparative genome analysis of Bacillus coagulans HM-08, Clostridium butyricum HM-68, Bacillus subtilis HM-66 and Bacillus paralicheniformis BL-09.</title>
        <authorList>
            <person name="Zhang H."/>
        </authorList>
    </citation>
    <scope>NUCLEOTIDE SEQUENCE [LARGE SCALE GENOMIC DNA]</scope>
    <source>
        <strain evidence="2">HM-08</strain>
    </source>
</reference>
<name>A0AAN0T6E4_HEYCO</name>
<protein>
    <submittedName>
        <fullName evidence="1">Uncharacterized protein</fullName>
    </submittedName>
</protein>